<evidence type="ECO:0000313" key="14">
    <source>
        <dbReference type="Proteomes" id="UP000312102"/>
    </source>
</evidence>
<evidence type="ECO:0000256" key="8">
    <source>
        <dbReference type="ARBA" id="ARBA00047838"/>
    </source>
</evidence>
<keyword evidence="10" id="KW-0963">Cytoplasm</keyword>
<comment type="function">
    <text evidence="10">IGPS catalyzes the conversion of PRFAR and glutamine to IGP, AICAR and glutamate. The HisH subunit catalyzes the hydrolysis of glutamine to glutamate and ammonia as part of the synthesis of IGP and AICAR. The resulting ammonia molecule is channeled to the active site of HisF.</text>
</comment>
<feature type="domain" description="Glutamine amidotransferase" evidence="12">
    <location>
        <begin position="8"/>
        <end position="214"/>
    </location>
</feature>
<dbReference type="InterPro" id="IPR010139">
    <property type="entry name" value="Imidazole-glycPsynth_HisH"/>
</dbReference>
<evidence type="ECO:0000256" key="4">
    <source>
        <dbReference type="ARBA" id="ARBA00022801"/>
    </source>
</evidence>
<comment type="pathway">
    <text evidence="1 10">Amino-acid biosynthesis; L-histidine biosynthesis; L-histidine from 5-phospho-alpha-D-ribose 1-diphosphate: step 5/9.</text>
</comment>
<feature type="active site" evidence="10 11">
    <location>
        <position position="199"/>
    </location>
</feature>
<evidence type="ECO:0000256" key="10">
    <source>
        <dbReference type="HAMAP-Rule" id="MF_00278"/>
    </source>
</evidence>
<dbReference type="HAMAP" id="MF_00278">
    <property type="entry name" value="HisH"/>
    <property type="match status" value="1"/>
</dbReference>
<comment type="subunit">
    <text evidence="2 10">Heterodimer of HisH and HisF.</text>
</comment>
<evidence type="ECO:0000256" key="7">
    <source>
        <dbReference type="ARBA" id="ARBA00023239"/>
    </source>
</evidence>
<evidence type="ECO:0000313" key="13">
    <source>
        <dbReference type="EMBL" id="QDD13371.1"/>
    </source>
</evidence>
<dbReference type="Gene3D" id="3.40.50.880">
    <property type="match status" value="1"/>
</dbReference>
<dbReference type="GO" id="GO:0005737">
    <property type="term" value="C:cytoplasm"/>
    <property type="evidence" value="ECO:0007669"/>
    <property type="project" value="UniProtKB-SubCell"/>
</dbReference>
<accession>A0AAE6FSS9</accession>
<evidence type="ECO:0000259" key="12">
    <source>
        <dbReference type="Pfam" id="PF00117"/>
    </source>
</evidence>
<dbReference type="EMBL" id="CP040986">
    <property type="protein sequence ID" value="QDD13371.1"/>
    <property type="molecule type" value="Genomic_DNA"/>
</dbReference>
<dbReference type="GO" id="GO:0004359">
    <property type="term" value="F:glutaminase activity"/>
    <property type="evidence" value="ECO:0007669"/>
    <property type="project" value="UniProtKB-EC"/>
</dbReference>
<keyword evidence="5 10" id="KW-0315">Glutamine amidotransferase</keyword>
<comment type="catalytic activity">
    <reaction evidence="9 10">
        <text>L-glutamine + H2O = L-glutamate + NH4(+)</text>
        <dbReference type="Rhea" id="RHEA:15889"/>
        <dbReference type="ChEBI" id="CHEBI:15377"/>
        <dbReference type="ChEBI" id="CHEBI:28938"/>
        <dbReference type="ChEBI" id="CHEBI:29985"/>
        <dbReference type="ChEBI" id="CHEBI:58359"/>
        <dbReference type="EC" id="3.5.1.2"/>
    </reaction>
</comment>
<evidence type="ECO:0000256" key="11">
    <source>
        <dbReference type="PIRSR" id="PIRSR000495-1"/>
    </source>
</evidence>
<dbReference type="GO" id="GO:0016829">
    <property type="term" value="F:lyase activity"/>
    <property type="evidence" value="ECO:0007669"/>
    <property type="project" value="UniProtKB-KW"/>
</dbReference>
<dbReference type="InterPro" id="IPR029062">
    <property type="entry name" value="Class_I_gatase-like"/>
</dbReference>
<evidence type="ECO:0000256" key="1">
    <source>
        <dbReference type="ARBA" id="ARBA00005091"/>
    </source>
</evidence>
<dbReference type="GO" id="GO:0000105">
    <property type="term" value="P:L-histidine biosynthetic process"/>
    <property type="evidence" value="ECO:0007669"/>
    <property type="project" value="UniProtKB-UniRule"/>
</dbReference>
<gene>
    <name evidence="10 13" type="primary">hisH</name>
    <name evidence="13" type="ORF">FIT61_02705</name>
</gene>
<dbReference type="GO" id="GO:0000107">
    <property type="term" value="F:imidazoleglycerol-phosphate synthase activity"/>
    <property type="evidence" value="ECO:0007669"/>
    <property type="project" value="UniProtKB-UniRule"/>
</dbReference>
<keyword evidence="4 10" id="KW-0378">Hydrolase</keyword>
<dbReference type="RefSeq" id="WP_139883075.1">
    <property type="nucleotide sequence ID" value="NZ_CP040986.1"/>
</dbReference>
<comment type="catalytic activity">
    <reaction evidence="8 10">
        <text>5-[(5-phospho-1-deoxy-D-ribulos-1-ylimino)methylamino]-1-(5-phospho-beta-D-ribosyl)imidazole-4-carboxamide + L-glutamine = D-erythro-1-(imidazol-4-yl)glycerol 3-phosphate + 5-amino-1-(5-phospho-beta-D-ribosyl)imidazole-4-carboxamide + L-glutamate + H(+)</text>
        <dbReference type="Rhea" id="RHEA:24793"/>
        <dbReference type="ChEBI" id="CHEBI:15378"/>
        <dbReference type="ChEBI" id="CHEBI:29985"/>
        <dbReference type="ChEBI" id="CHEBI:58278"/>
        <dbReference type="ChEBI" id="CHEBI:58359"/>
        <dbReference type="ChEBI" id="CHEBI:58475"/>
        <dbReference type="ChEBI" id="CHEBI:58525"/>
        <dbReference type="EC" id="4.3.2.10"/>
    </reaction>
</comment>
<dbReference type="SUPFAM" id="SSF52317">
    <property type="entry name" value="Class I glutamine amidotransferase-like"/>
    <property type="match status" value="1"/>
</dbReference>
<evidence type="ECO:0000256" key="9">
    <source>
        <dbReference type="ARBA" id="ARBA00049534"/>
    </source>
</evidence>
<dbReference type="Pfam" id="PF00117">
    <property type="entry name" value="GATase"/>
    <property type="match status" value="1"/>
</dbReference>
<comment type="subcellular location">
    <subcellularLocation>
        <location evidence="10">Cytoplasm</location>
    </subcellularLocation>
</comment>
<dbReference type="EC" id="4.3.2.10" evidence="10"/>
<name>A0AAE6FSS9_9PROT</name>
<keyword evidence="7 10" id="KW-0456">Lyase</keyword>
<feature type="active site" description="Nucleophile" evidence="10 11">
    <location>
        <position position="83"/>
    </location>
</feature>
<dbReference type="KEGG" id="mrk:FIT61_02705"/>
<keyword evidence="6 10" id="KW-0368">Histidine biosynthesis</keyword>
<dbReference type="PANTHER" id="PTHR42701:SF1">
    <property type="entry name" value="IMIDAZOLE GLYCEROL PHOSPHATE SYNTHASE SUBUNIT HISH"/>
    <property type="match status" value="1"/>
</dbReference>
<dbReference type="Proteomes" id="UP000312102">
    <property type="component" value="Chromosome"/>
</dbReference>
<evidence type="ECO:0000256" key="6">
    <source>
        <dbReference type="ARBA" id="ARBA00023102"/>
    </source>
</evidence>
<dbReference type="InterPro" id="IPR017926">
    <property type="entry name" value="GATASE"/>
</dbReference>
<protein>
    <recommendedName>
        <fullName evidence="10">Imidazole glycerol phosphate synthase subunit HisH</fullName>
        <ecNumber evidence="10">4.3.2.10</ecNumber>
    </recommendedName>
    <alternativeName>
        <fullName evidence="10">IGP synthase glutaminase subunit</fullName>
        <ecNumber evidence="10">3.5.1.2</ecNumber>
    </alternativeName>
    <alternativeName>
        <fullName evidence="10">IGP synthase subunit HisH</fullName>
    </alternativeName>
    <alternativeName>
        <fullName evidence="10">ImGP synthase subunit HisH</fullName>
        <shortName evidence="10">IGPS subunit HisH</shortName>
    </alternativeName>
</protein>
<dbReference type="PIRSF" id="PIRSF000495">
    <property type="entry name" value="Amidotransf_hisH"/>
    <property type="match status" value="1"/>
</dbReference>
<dbReference type="AlphaFoldDB" id="A0AAE6FSS9"/>
<keyword evidence="14" id="KW-1185">Reference proteome</keyword>
<keyword evidence="3 10" id="KW-0028">Amino-acid biosynthesis</keyword>
<sequence>MANLQIIIVDCNSGNLLSVRRAFEYLNATVIVTSDPDVIFSASKIILPGVGAFSDAMQNFHSRGLGEALVSAGKRGTALMGICLGMQILFDQSEEFELTKGLGLISGNVVPLPSQTRVNGLLKIPHIGWGALQYTETCKNWNGSVLQDIVPGSSVYFAHSFVANIQSAKNEYACSIYGGYSFPAFVLKENIMGCQFHPEKSGEIGLKILKNFLLL</sequence>
<evidence type="ECO:0000256" key="2">
    <source>
        <dbReference type="ARBA" id="ARBA00011152"/>
    </source>
</evidence>
<dbReference type="PROSITE" id="PS51273">
    <property type="entry name" value="GATASE_TYPE_1"/>
    <property type="match status" value="1"/>
</dbReference>
<evidence type="ECO:0000256" key="3">
    <source>
        <dbReference type="ARBA" id="ARBA00022605"/>
    </source>
</evidence>
<dbReference type="PANTHER" id="PTHR42701">
    <property type="entry name" value="IMIDAZOLE GLYCEROL PHOSPHATE SYNTHASE SUBUNIT HISH"/>
    <property type="match status" value="1"/>
</dbReference>
<dbReference type="NCBIfam" id="TIGR01855">
    <property type="entry name" value="IMP_synth_hisH"/>
    <property type="match status" value="1"/>
</dbReference>
<feature type="active site" evidence="10 11">
    <location>
        <position position="197"/>
    </location>
</feature>
<organism evidence="13 14">
    <name type="scientific">Candidatus Methylopumilus rimovensis</name>
    <dbReference type="NCBI Taxonomy" id="2588535"/>
    <lineage>
        <taxon>Bacteria</taxon>
        <taxon>Pseudomonadati</taxon>
        <taxon>Pseudomonadota</taxon>
        <taxon>Betaproteobacteria</taxon>
        <taxon>Nitrosomonadales</taxon>
        <taxon>Methylophilaceae</taxon>
        <taxon>Candidatus Methylopumilus</taxon>
    </lineage>
</organism>
<evidence type="ECO:0000256" key="5">
    <source>
        <dbReference type="ARBA" id="ARBA00022962"/>
    </source>
</evidence>
<dbReference type="EC" id="3.5.1.2" evidence="10"/>
<reference evidence="13 14" key="1">
    <citation type="journal article" date="2019" name="ISME J.">
        <title>Evolution in action: habitat transition from sediment to the pelagial leads to genome streamlining in Methylophilaceae.</title>
        <authorList>
            <person name="Salcher M."/>
            <person name="Schaefle D."/>
            <person name="Kaspar M."/>
            <person name="Neuenschwander S.M."/>
            <person name="Ghai R."/>
        </authorList>
    </citation>
    <scope>NUCLEOTIDE SEQUENCE [LARGE SCALE GENOMIC DNA]</scope>
    <source>
        <strain evidence="13 14">MMS-RI-1</strain>
    </source>
</reference>
<dbReference type="CDD" id="cd01748">
    <property type="entry name" value="GATase1_IGP_Synthase"/>
    <property type="match status" value="1"/>
</dbReference>
<proteinExistence type="inferred from homology"/>